<proteinExistence type="inferred from homology"/>
<protein>
    <submittedName>
        <fullName evidence="6">Polar amino acid transport system substrate-binding protein</fullName>
    </submittedName>
</protein>
<sequence>MRRAPATLTAAAALLLLAACGSGVGKSPAPAGSSALAAAAQDVVSTVPKSEKAAALLPEETRKAGKLKLGGSSGTPPSAFYPDPAVKKAAGIDVDFTDAVAKVLGLTIEREEAAFETILPALGSGKYDLGTGNFGVTTARLKTIDFVTYINDGQGFSVKKDNTAQQPVKEIGQLCGLTIGTGVGTTFETTLNSKKNVCTDAGKKAYEVRAFSDTGATLTSLQQGKVDLVMSTINGLRYQESQPASGTRFLSEFRRLDVGFAFKKGSPLAPAFQAAVNQLIQDGTYRKILQKWGTEQSAISTSEISPPERP</sequence>
<accession>A0A7W7WHQ4</accession>
<comment type="subcellular location">
    <subcellularLocation>
        <location evidence="1">Cell envelope</location>
    </subcellularLocation>
</comment>
<evidence type="ECO:0000313" key="7">
    <source>
        <dbReference type="Proteomes" id="UP000573327"/>
    </source>
</evidence>
<dbReference type="InterPro" id="IPR018313">
    <property type="entry name" value="SBP_3_CS"/>
</dbReference>
<evidence type="ECO:0000256" key="3">
    <source>
        <dbReference type="ARBA" id="ARBA00022729"/>
    </source>
</evidence>
<comment type="similarity">
    <text evidence="2 4">Belongs to the bacterial solute-binding protein 3 family.</text>
</comment>
<dbReference type="AlphaFoldDB" id="A0A7W7WHQ4"/>
<feature type="domain" description="Solute-binding protein family 3/N-terminal" evidence="5">
    <location>
        <begin position="66"/>
        <end position="296"/>
    </location>
</feature>
<dbReference type="PROSITE" id="PS01039">
    <property type="entry name" value="SBP_BACTERIAL_3"/>
    <property type="match status" value="1"/>
</dbReference>
<dbReference type="Gene3D" id="3.40.190.10">
    <property type="entry name" value="Periplasmic binding protein-like II"/>
    <property type="match status" value="2"/>
</dbReference>
<evidence type="ECO:0000256" key="1">
    <source>
        <dbReference type="ARBA" id="ARBA00004196"/>
    </source>
</evidence>
<organism evidence="6 7">
    <name type="scientific">Kitasatospora gansuensis</name>
    <dbReference type="NCBI Taxonomy" id="258050"/>
    <lineage>
        <taxon>Bacteria</taxon>
        <taxon>Bacillati</taxon>
        <taxon>Actinomycetota</taxon>
        <taxon>Actinomycetes</taxon>
        <taxon>Kitasatosporales</taxon>
        <taxon>Streptomycetaceae</taxon>
        <taxon>Kitasatospora</taxon>
    </lineage>
</organism>
<evidence type="ECO:0000313" key="6">
    <source>
        <dbReference type="EMBL" id="MBB4946965.1"/>
    </source>
</evidence>
<dbReference type="SMART" id="SM00062">
    <property type="entry name" value="PBPb"/>
    <property type="match status" value="1"/>
</dbReference>
<keyword evidence="3" id="KW-0732">Signal</keyword>
<evidence type="ECO:0000256" key="2">
    <source>
        <dbReference type="ARBA" id="ARBA00010333"/>
    </source>
</evidence>
<keyword evidence="7" id="KW-1185">Reference proteome</keyword>
<dbReference type="PROSITE" id="PS51257">
    <property type="entry name" value="PROKAR_LIPOPROTEIN"/>
    <property type="match status" value="1"/>
</dbReference>
<dbReference type="InterPro" id="IPR001638">
    <property type="entry name" value="Solute-binding_3/MltF_N"/>
</dbReference>
<dbReference type="Proteomes" id="UP000573327">
    <property type="component" value="Unassembled WGS sequence"/>
</dbReference>
<evidence type="ECO:0000256" key="4">
    <source>
        <dbReference type="RuleBase" id="RU003744"/>
    </source>
</evidence>
<dbReference type="PANTHER" id="PTHR35936">
    <property type="entry name" value="MEMBRANE-BOUND LYTIC MUREIN TRANSGLYCOSYLASE F"/>
    <property type="match status" value="1"/>
</dbReference>
<dbReference type="CDD" id="cd01004">
    <property type="entry name" value="PBP2_MidA_like"/>
    <property type="match status" value="1"/>
</dbReference>
<dbReference type="EMBL" id="JACHJR010000001">
    <property type="protein sequence ID" value="MBB4946965.1"/>
    <property type="molecule type" value="Genomic_DNA"/>
</dbReference>
<dbReference type="Pfam" id="PF00497">
    <property type="entry name" value="SBP_bac_3"/>
    <property type="match status" value="1"/>
</dbReference>
<reference evidence="6 7" key="1">
    <citation type="submission" date="2020-08" db="EMBL/GenBank/DDBJ databases">
        <title>Sequencing the genomes of 1000 actinobacteria strains.</title>
        <authorList>
            <person name="Klenk H.-P."/>
        </authorList>
    </citation>
    <scope>NUCLEOTIDE SEQUENCE [LARGE SCALE GENOMIC DNA]</scope>
    <source>
        <strain evidence="6 7">DSM 44786</strain>
    </source>
</reference>
<dbReference type="RefSeq" id="WP_184914332.1">
    <property type="nucleotide sequence ID" value="NZ_JACHJR010000001.1"/>
</dbReference>
<dbReference type="GO" id="GO:0030313">
    <property type="term" value="C:cell envelope"/>
    <property type="evidence" value="ECO:0007669"/>
    <property type="project" value="UniProtKB-SubCell"/>
</dbReference>
<evidence type="ECO:0000259" key="5">
    <source>
        <dbReference type="SMART" id="SM00062"/>
    </source>
</evidence>
<dbReference type="PANTHER" id="PTHR35936:SF19">
    <property type="entry name" value="AMINO-ACID-BINDING PROTEIN YXEM-RELATED"/>
    <property type="match status" value="1"/>
</dbReference>
<name>A0A7W7WHQ4_9ACTN</name>
<comment type="caution">
    <text evidence="6">The sequence shown here is derived from an EMBL/GenBank/DDBJ whole genome shotgun (WGS) entry which is preliminary data.</text>
</comment>
<gene>
    <name evidence="6" type="ORF">F4556_002500</name>
</gene>
<dbReference type="SUPFAM" id="SSF53850">
    <property type="entry name" value="Periplasmic binding protein-like II"/>
    <property type="match status" value="1"/>
</dbReference>